<dbReference type="Pfam" id="PF13557">
    <property type="entry name" value="Phenol_MetA_deg"/>
    <property type="match status" value="1"/>
</dbReference>
<dbReference type="InterPro" id="IPR025737">
    <property type="entry name" value="FApF"/>
</dbReference>
<gene>
    <name evidence="1" type="ORF">MNBD_GAMMA08-414</name>
</gene>
<dbReference type="EMBL" id="UOFH01000236">
    <property type="protein sequence ID" value="VAW63065.1"/>
    <property type="molecule type" value="Genomic_DNA"/>
</dbReference>
<accession>A0A3B0X428</accession>
<organism evidence="1">
    <name type="scientific">hydrothermal vent metagenome</name>
    <dbReference type="NCBI Taxonomy" id="652676"/>
    <lineage>
        <taxon>unclassified sequences</taxon>
        <taxon>metagenomes</taxon>
        <taxon>ecological metagenomes</taxon>
    </lineage>
</organism>
<reference evidence="1" key="1">
    <citation type="submission" date="2018-06" db="EMBL/GenBank/DDBJ databases">
        <authorList>
            <person name="Zhirakovskaya E."/>
        </authorList>
    </citation>
    <scope>NUCLEOTIDE SEQUENCE</scope>
</reference>
<sequence>MPQFKKHTAKPIILGFMGGLMGATLSQSAFAHDPVFGLGPHVLFKGGVEIAPEVNIKKAGDNEKTQVALELTYGLTGDWSAGVVIPYVDQSTANTSASGQDDLTLFTKYRFWRKDGLGVQQSMSLALRLETDTGDSDVSTGTTDGIVGLTYGYEGRTWYRWAALRYRFNDKNDAGLQRGDKVLFDLVGGIRMKRTSYRKPDTVWLFELNGESGDNAQFNGADVLNSGGSEWFVAPGIFWTNRNFAVKAGIQIPIASNLNGNQPESDYRAKVVLEWHL</sequence>
<evidence type="ECO:0000313" key="1">
    <source>
        <dbReference type="EMBL" id="VAW63065.1"/>
    </source>
</evidence>
<proteinExistence type="predicted"/>
<name>A0A3B0X428_9ZZZZ</name>
<dbReference type="AlphaFoldDB" id="A0A3B0X428"/>
<protein>
    <submittedName>
        <fullName evidence="1">Uncharacterized protein</fullName>
    </submittedName>
</protein>